<dbReference type="Gene3D" id="3.40.390.10">
    <property type="entry name" value="Collagenase (Catalytic Domain)"/>
    <property type="match status" value="1"/>
</dbReference>
<dbReference type="RefSeq" id="WP_111815269.1">
    <property type="nucleotide sequence ID" value="NZ_CBCRZQ010000003.1"/>
</dbReference>
<reference evidence="4 5" key="1">
    <citation type="submission" date="2019-08" db="EMBL/GenBank/DDBJ databases">
        <title>Genome of Aequorivita lipolytica Y10-2 (type strain).</title>
        <authorList>
            <person name="Bowman J.P."/>
        </authorList>
    </citation>
    <scope>NUCLEOTIDE SEQUENCE [LARGE SCALE GENOMIC DNA]</scope>
    <source>
        <strain evidence="4 5">Y10-2</strain>
    </source>
</reference>
<proteinExistence type="predicted"/>
<feature type="domain" description="PKD-like" evidence="3">
    <location>
        <begin position="368"/>
        <end position="438"/>
    </location>
</feature>
<dbReference type="InterPro" id="IPR045829">
    <property type="entry name" value="PKD_6"/>
</dbReference>
<dbReference type="Pfam" id="PF19408">
    <property type="entry name" value="PKD_6"/>
    <property type="match status" value="2"/>
</dbReference>
<comment type="caution">
    <text evidence="4">The sequence shown here is derived from an EMBL/GenBank/DDBJ whole genome shotgun (WGS) entry which is preliminary data.</text>
</comment>
<organism evidence="4 5">
    <name type="scientific">Aequorivita lipolytica</name>
    <dbReference type="NCBI Taxonomy" id="153267"/>
    <lineage>
        <taxon>Bacteria</taxon>
        <taxon>Pseudomonadati</taxon>
        <taxon>Bacteroidota</taxon>
        <taxon>Flavobacteriia</taxon>
        <taxon>Flavobacteriales</taxon>
        <taxon>Flavobacteriaceae</taxon>
        <taxon>Aequorivita</taxon>
    </lineage>
</organism>
<dbReference type="GO" id="GO:0008237">
    <property type="term" value="F:metallopeptidase activity"/>
    <property type="evidence" value="ECO:0007669"/>
    <property type="project" value="InterPro"/>
</dbReference>
<dbReference type="EMBL" id="VORU01000002">
    <property type="protein sequence ID" value="TXD70229.1"/>
    <property type="molecule type" value="Genomic_DNA"/>
</dbReference>
<evidence type="ECO:0000259" key="3">
    <source>
        <dbReference type="Pfam" id="PF19408"/>
    </source>
</evidence>
<keyword evidence="1" id="KW-0732">Signal</keyword>
<evidence type="ECO:0000313" key="4">
    <source>
        <dbReference type="EMBL" id="TXD70229.1"/>
    </source>
</evidence>
<dbReference type="Proteomes" id="UP000321945">
    <property type="component" value="Unassembled WGS sequence"/>
</dbReference>
<dbReference type="InterPro" id="IPR026444">
    <property type="entry name" value="Secre_tail"/>
</dbReference>
<evidence type="ECO:0000313" key="5">
    <source>
        <dbReference type="Proteomes" id="UP000321945"/>
    </source>
</evidence>
<sequence>MSKNFTPPPQFLKRLLLSFLLLISLALLGQNHRETSLGCGTVIGSEEYKLDKFYGSNQKIVDLLIENNVNIDKDYLDKLDSMETMPLMNSEMLKGVSTYYEIPIKAWIYRNNNGTGNIYQSDVYDVVDQLNTLYTANTNIRFYLLCDISIINNSNYTNFGDQYFSTYTANNKTPGAINVHFVISSAPPPNEIWGGKAYLPWQTTPYSCAVETIGFSVATVGSVLGHEIGHNLGLRHTHDNARQSNQDYNESAGNCYQEAVDRSKRQGLFCIGTLDNRKCEENGDQLCDTEADPGIRRENRIPFSYLYPSSCTYNPYVGGQDNWGDTWTPVSANIMSYSTFNCRSYFSPLQVGKMYGYIGGIGINYPTFNISGPNTVCSNQNATFSVNSLPGVSSYTWEVPYNMNILSGQGTNSITIEAVSGYGGVIRVTPSCGSKTAKKSILNLGDIEIDGYDQACPYFTYTYTAPNLSNANYIWSVTNGTIISGQYTNQVQVQLTLHPSNQTILNLQITNVCSNALYAQKIIVHGDPPPPEQQCFANDDKPVEKNGFKPLEKIADMVLYPNPANTTITIVPPSNEQYNIHIFNSLGQSFYLKTKIIEDSFSIDVKNYPDGIYYVKLEGTTETFIKKLIIKN</sequence>
<feature type="domain" description="PKD-like" evidence="3">
    <location>
        <begin position="448"/>
        <end position="516"/>
    </location>
</feature>
<gene>
    <name evidence="4" type="ORF">ESV24_03440</name>
</gene>
<dbReference type="Pfam" id="PF13688">
    <property type="entry name" value="Reprolysin_5"/>
    <property type="match status" value="1"/>
</dbReference>
<dbReference type="Pfam" id="PF18962">
    <property type="entry name" value="Por_Secre_tail"/>
    <property type="match status" value="1"/>
</dbReference>
<dbReference type="AlphaFoldDB" id="A0A5C6YRT1"/>
<dbReference type="InterPro" id="IPR024079">
    <property type="entry name" value="MetalloPept_cat_dom_sf"/>
</dbReference>
<feature type="domain" description="Secretion system C-terminal sorting" evidence="2">
    <location>
        <begin position="559"/>
        <end position="630"/>
    </location>
</feature>
<evidence type="ECO:0000256" key="1">
    <source>
        <dbReference type="ARBA" id="ARBA00022729"/>
    </source>
</evidence>
<name>A0A5C6YRT1_9FLAO</name>
<dbReference type="OrthoDB" id="6278496at2"/>
<dbReference type="SUPFAM" id="SSF55486">
    <property type="entry name" value="Metalloproteases ('zincins'), catalytic domain"/>
    <property type="match status" value="1"/>
</dbReference>
<accession>A0A5C6YRT1</accession>
<protein>
    <submittedName>
        <fullName evidence="4">T9SS type A sorting domain-containing protein</fullName>
    </submittedName>
</protein>
<evidence type="ECO:0000259" key="2">
    <source>
        <dbReference type="Pfam" id="PF18962"/>
    </source>
</evidence>
<dbReference type="NCBIfam" id="TIGR04183">
    <property type="entry name" value="Por_Secre_tail"/>
    <property type="match status" value="1"/>
</dbReference>
<keyword evidence="5" id="KW-1185">Reference proteome</keyword>